<dbReference type="Pfam" id="PF20290">
    <property type="entry name" value="MC4"/>
    <property type="match status" value="1"/>
</dbReference>
<dbReference type="Proteomes" id="UP001501556">
    <property type="component" value="Unassembled WGS sequence"/>
</dbReference>
<accession>A0ABP7Q591</accession>
<organism evidence="1 2">
    <name type="scientific">Hymenobacter antarcticus</name>
    <dbReference type="NCBI Taxonomy" id="486270"/>
    <lineage>
        <taxon>Bacteria</taxon>
        <taxon>Pseudomonadati</taxon>
        <taxon>Bacteroidota</taxon>
        <taxon>Cytophagia</taxon>
        <taxon>Cytophagales</taxon>
        <taxon>Hymenobacteraceae</taxon>
        <taxon>Hymenobacter</taxon>
    </lineage>
</organism>
<reference evidence="2" key="1">
    <citation type="journal article" date="2019" name="Int. J. Syst. Evol. Microbiol.">
        <title>The Global Catalogue of Microorganisms (GCM) 10K type strain sequencing project: providing services to taxonomists for standard genome sequencing and annotation.</title>
        <authorList>
            <consortium name="The Broad Institute Genomics Platform"/>
            <consortium name="The Broad Institute Genome Sequencing Center for Infectious Disease"/>
            <person name="Wu L."/>
            <person name="Ma J."/>
        </authorList>
    </citation>
    <scope>NUCLEOTIDE SEQUENCE [LARGE SCALE GENOMIC DNA]</scope>
    <source>
        <strain evidence="2">JCM 17217</strain>
    </source>
</reference>
<dbReference type="InterPro" id="IPR046902">
    <property type="entry name" value="ABC-3C_MC4"/>
</dbReference>
<evidence type="ECO:0000313" key="2">
    <source>
        <dbReference type="Proteomes" id="UP001501556"/>
    </source>
</evidence>
<proteinExistence type="predicted"/>
<protein>
    <submittedName>
        <fullName evidence="1">Uncharacterized protein</fullName>
    </submittedName>
</protein>
<keyword evidence="2" id="KW-1185">Reference proteome</keyword>
<sequence length="167" mass="18926">MHFIDLGSGLHINLGLYLILIDELSINKKQEPILSIERATIYAFLLKNPLALANVLLSLNKKVPIDIKEYEIGNIATTYPNKARYYRLKETKSMIQLLHAFGMVEIAPDVITRMPSIVVTEKGRDLSKGFKSDYFVRIREISEAVKMLHSVSIPAIRSSLNQVLDEN</sequence>
<name>A0ABP7Q591_9BACT</name>
<gene>
    <name evidence="1" type="ORF">GCM10022407_22320</name>
</gene>
<evidence type="ECO:0000313" key="1">
    <source>
        <dbReference type="EMBL" id="GAA3976460.1"/>
    </source>
</evidence>
<comment type="caution">
    <text evidence="1">The sequence shown here is derived from an EMBL/GenBank/DDBJ whole genome shotgun (WGS) entry which is preliminary data.</text>
</comment>
<dbReference type="EMBL" id="BAABDI010000014">
    <property type="protein sequence ID" value="GAA3976460.1"/>
    <property type="molecule type" value="Genomic_DNA"/>
</dbReference>